<proteinExistence type="predicted"/>
<gene>
    <name evidence="1" type="ORF">PHLGIDRAFT_165894</name>
</gene>
<dbReference type="HOGENOM" id="CLU_1142919_0_0_1"/>
<evidence type="ECO:0000313" key="1">
    <source>
        <dbReference type="EMBL" id="KIP05188.1"/>
    </source>
</evidence>
<keyword evidence="2" id="KW-1185">Reference proteome</keyword>
<dbReference type="AlphaFoldDB" id="A0A0C3PH60"/>
<organism evidence="1 2">
    <name type="scientific">Phlebiopsis gigantea (strain 11061_1 CR5-6)</name>
    <name type="common">White-rot fungus</name>
    <name type="synonym">Peniophora gigantea</name>
    <dbReference type="NCBI Taxonomy" id="745531"/>
    <lineage>
        <taxon>Eukaryota</taxon>
        <taxon>Fungi</taxon>
        <taxon>Dikarya</taxon>
        <taxon>Basidiomycota</taxon>
        <taxon>Agaricomycotina</taxon>
        <taxon>Agaricomycetes</taxon>
        <taxon>Polyporales</taxon>
        <taxon>Phanerochaetaceae</taxon>
        <taxon>Phlebiopsis</taxon>
    </lineage>
</organism>
<dbReference type="OrthoDB" id="2798109at2759"/>
<accession>A0A0C3PH60</accession>
<name>A0A0C3PH60_PHLG1</name>
<dbReference type="EMBL" id="KN840551">
    <property type="protein sequence ID" value="KIP05188.1"/>
    <property type="molecule type" value="Genomic_DNA"/>
</dbReference>
<reference evidence="1 2" key="1">
    <citation type="journal article" date="2014" name="PLoS Genet.">
        <title>Analysis of the Phlebiopsis gigantea genome, transcriptome and secretome provides insight into its pioneer colonization strategies of wood.</title>
        <authorList>
            <person name="Hori C."/>
            <person name="Ishida T."/>
            <person name="Igarashi K."/>
            <person name="Samejima M."/>
            <person name="Suzuki H."/>
            <person name="Master E."/>
            <person name="Ferreira P."/>
            <person name="Ruiz-Duenas F.J."/>
            <person name="Held B."/>
            <person name="Canessa P."/>
            <person name="Larrondo L.F."/>
            <person name="Schmoll M."/>
            <person name="Druzhinina I.S."/>
            <person name="Kubicek C.P."/>
            <person name="Gaskell J.A."/>
            <person name="Kersten P."/>
            <person name="St John F."/>
            <person name="Glasner J."/>
            <person name="Sabat G."/>
            <person name="Splinter BonDurant S."/>
            <person name="Syed K."/>
            <person name="Yadav J."/>
            <person name="Mgbeahuruike A.C."/>
            <person name="Kovalchuk A."/>
            <person name="Asiegbu F.O."/>
            <person name="Lackner G."/>
            <person name="Hoffmeister D."/>
            <person name="Rencoret J."/>
            <person name="Gutierrez A."/>
            <person name="Sun H."/>
            <person name="Lindquist E."/>
            <person name="Barry K."/>
            <person name="Riley R."/>
            <person name="Grigoriev I.V."/>
            <person name="Henrissat B."/>
            <person name="Kues U."/>
            <person name="Berka R.M."/>
            <person name="Martinez A.T."/>
            <person name="Covert S.F."/>
            <person name="Blanchette R.A."/>
            <person name="Cullen D."/>
        </authorList>
    </citation>
    <scope>NUCLEOTIDE SEQUENCE [LARGE SCALE GENOMIC DNA]</scope>
    <source>
        <strain evidence="1 2">11061_1 CR5-6</strain>
    </source>
</reference>
<dbReference type="Proteomes" id="UP000053257">
    <property type="component" value="Unassembled WGS sequence"/>
</dbReference>
<protein>
    <submittedName>
        <fullName evidence="1">Uncharacterized protein</fullName>
    </submittedName>
</protein>
<sequence length="243" mass="27436">MSEYQQVLACFLSARRWFDSARDSNQPLSLRRLWVDDTAEPKQAQDRRKQAGYVRSLDGSHDIPADDTTFANVYPPEPWRGPNAKPLHSLSLQEVGSTPRSLVLHMKHCYLQVQLPSHVLCQALTREQWETSVAQVPPKNRPFSVVVALDFGENGLLVFITSLNPGCLKVDWFTSLEDLPSQCADVYTDYTRFLQGVATWICHRYYPPPSSNQDRLAISAIQEADSVFGGMGPYTVNEGCLRF</sequence>
<evidence type="ECO:0000313" key="2">
    <source>
        <dbReference type="Proteomes" id="UP000053257"/>
    </source>
</evidence>